<sequence>MILRRKYSRFWKTIGEVGLDYTTTCICRPCRNHSKCKEEARHNHSKCKEEARRNHSKCKEEARRNQEEAFVQMLLLARRKYFPVIIHCRDCGDGSAAKRTLEIILYHDLADMKFYRHCFDGTIEEMTAWQQPPTIKQGNVIKEQASKQKTAHLSPFSPIRLPNTPATPTTPRFPQPLPDLPSVSSLPDSPQPQHMRLTADDLSKYSNCGTNPGSFKASPVGKKRMRARGKEVPFKKLKLRDLKGDTEITFFYNSFSGHQGKMSNIYRPHMAKSETPTELYKEGVTLSKVLSGPKSEICMTQLKKRYQPENWLFADPKNVKLWQGQVKDDNFFN</sequence>
<comment type="caution">
    <text evidence="3">The sequence shown here is derived from an EMBL/GenBank/DDBJ whole genome shotgun (WGS) entry which is preliminary data.</text>
</comment>
<dbReference type="InterPro" id="IPR032466">
    <property type="entry name" value="Metal_Hydrolase"/>
</dbReference>
<dbReference type="GO" id="GO:0016788">
    <property type="term" value="F:hydrolase activity, acting on ester bonds"/>
    <property type="evidence" value="ECO:0007669"/>
    <property type="project" value="InterPro"/>
</dbReference>
<dbReference type="EC" id="3.1.21.-" evidence="3"/>
<dbReference type="SUPFAM" id="SSF51556">
    <property type="entry name" value="Metallo-dependent hydrolases"/>
    <property type="match status" value="1"/>
</dbReference>
<proteinExistence type="inferred from homology"/>
<protein>
    <submittedName>
        <fullName evidence="3">TatD</fullName>
        <ecNumber evidence="3">3.1.21.-</ecNumber>
    </submittedName>
</protein>
<evidence type="ECO:0000313" key="3">
    <source>
        <dbReference type="EMBL" id="CAG2227837.1"/>
    </source>
</evidence>
<reference evidence="3" key="1">
    <citation type="submission" date="2021-03" db="EMBL/GenBank/DDBJ databases">
        <authorList>
            <person name="Bekaert M."/>
        </authorList>
    </citation>
    <scope>NUCLEOTIDE SEQUENCE</scope>
</reference>
<feature type="region of interest" description="Disordered" evidence="2">
    <location>
        <begin position="210"/>
        <end position="229"/>
    </location>
</feature>
<keyword evidence="4" id="KW-1185">Reference proteome</keyword>
<dbReference type="EMBL" id="CAJPWZ010001978">
    <property type="protein sequence ID" value="CAG2227837.1"/>
    <property type="molecule type" value="Genomic_DNA"/>
</dbReference>
<gene>
    <name evidence="3" type="ORF">MEDL_40825</name>
</gene>
<organism evidence="3 4">
    <name type="scientific">Mytilus edulis</name>
    <name type="common">Blue mussel</name>
    <dbReference type="NCBI Taxonomy" id="6550"/>
    <lineage>
        <taxon>Eukaryota</taxon>
        <taxon>Metazoa</taxon>
        <taxon>Spiralia</taxon>
        <taxon>Lophotrochozoa</taxon>
        <taxon>Mollusca</taxon>
        <taxon>Bivalvia</taxon>
        <taxon>Autobranchia</taxon>
        <taxon>Pteriomorphia</taxon>
        <taxon>Mytilida</taxon>
        <taxon>Mytiloidea</taxon>
        <taxon>Mytilidae</taxon>
        <taxon>Mytilinae</taxon>
        <taxon>Mytilus</taxon>
    </lineage>
</organism>
<dbReference type="Gene3D" id="3.20.20.140">
    <property type="entry name" value="Metal-dependent hydrolases"/>
    <property type="match status" value="1"/>
</dbReference>
<comment type="similarity">
    <text evidence="1">Belongs to the metallo-dependent hydrolases superfamily. TatD-type hydrolase family.</text>
</comment>
<name>A0A8S3T8W5_MYTED</name>
<dbReference type="AlphaFoldDB" id="A0A8S3T8W5"/>
<dbReference type="Pfam" id="PF01026">
    <property type="entry name" value="TatD_DNase"/>
    <property type="match status" value="1"/>
</dbReference>
<dbReference type="Proteomes" id="UP000683360">
    <property type="component" value="Unassembled WGS sequence"/>
</dbReference>
<evidence type="ECO:0000256" key="1">
    <source>
        <dbReference type="ARBA" id="ARBA00009275"/>
    </source>
</evidence>
<evidence type="ECO:0000313" key="4">
    <source>
        <dbReference type="Proteomes" id="UP000683360"/>
    </source>
</evidence>
<feature type="region of interest" description="Disordered" evidence="2">
    <location>
        <begin position="143"/>
        <end position="193"/>
    </location>
</feature>
<feature type="compositionally biased region" description="Low complexity" evidence="2">
    <location>
        <begin position="180"/>
        <end position="193"/>
    </location>
</feature>
<accession>A0A8S3T8W5</accession>
<dbReference type="InterPro" id="IPR001130">
    <property type="entry name" value="TatD-like"/>
</dbReference>
<keyword evidence="3" id="KW-0378">Hydrolase</keyword>
<evidence type="ECO:0000256" key="2">
    <source>
        <dbReference type="SAM" id="MobiDB-lite"/>
    </source>
</evidence>